<gene>
    <name evidence="1" type="ORF">NV381_27100</name>
</gene>
<dbReference type="Proteomes" id="UP001300012">
    <property type="component" value="Unassembled WGS sequence"/>
</dbReference>
<keyword evidence="2" id="KW-1185">Reference proteome</keyword>
<proteinExistence type="predicted"/>
<evidence type="ECO:0000313" key="2">
    <source>
        <dbReference type="Proteomes" id="UP001300012"/>
    </source>
</evidence>
<protein>
    <submittedName>
        <fullName evidence="1">Uncharacterized protein</fullName>
    </submittedName>
</protein>
<sequence length="76" mass="8668">MKEIIQCGTRSTDELCKALFESKASKIRFEIEDDDSLTESTLDSEASTIQVGEEDKEAKMVKTQNKIMSLWNEILH</sequence>
<organism evidence="1 2">
    <name type="scientific">Paenibacillus radicis</name>
    <name type="common">ex Xue et al. 2023</name>
    <dbReference type="NCBI Taxonomy" id="2972489"/>
    <lineage>
        <taxon>Bacteria</taxon>
        <taxon>Bacillati</taxon>
        <taxon>Bacillota</taxon>
        <taxon>Bacilli</taxon>
        <taxon>Bacillales</taxon>
        <taxon>Paenibacillaceae</taxon>
        <taxon>Paenibacillus</taxon>
    </lineage>
</organism>
<comment type="caution">
    <text evidence="1">The sequence shown here is derived from an EMBL/GenBank/DDBJ whole genome shotgun (WGS) entry which is preliminary data.</text>
</comment>
<evidence type="ECO:0000313" key="1">
    <source>
        <dbReference type="EMBL" id="MCR8634873.1"/>
    </source>
</evidence>
<reference evidence="1 2" key="1">
    <citation type="submission" date="2022-08" db="EMBL/GenBank/DDBJ databases">
        <title>Paenibacillus endoradicis sp. nov., Paenibacillus radicibacter sp. nov and Paenibacillus pararadicis sp. nov., three cold-adapted plant growth-promoting bacteria isolated from root of Larix gmelinii in Great Khingan.</title>
        <authorList>
            <person name="Xue H."/>
        </authorList>
    </citation>
    <scope>NUCLEOTIDE SEQUENCE [LARGE SCALE GENOMIC DNA]</scope>
    <source>
        <strain evidence="1 2">N5-1-1-5</strain>
    </source>
</reference>
<name>A0ABT1YRE5_9BACL</name>
<accession>A0ABT1YRE5</accession>
<dbReference type="EMBL" id="JANQBD010000023">
    <property type="protein sequence ID" value="MCR8634873.1"/>
    <property type="molecule type" value="Genomic_DNA"/>
</dbReference>
<dbReference type="RefSeq" id="WP_258216429.1">
    <property type="nucleotide sequence ID" value="NZ_JANQBD010000023.1"/>
</dbReference>